<name>M5RCY9_9BACT</name>
<evidence type="ECO:0000313" key="1">
    <source>
        <dbReference type="EMBL" id="EMI17255.1"/>
    </source>
</evidence>
<protein>
    <submittedName>
        <fullName evidence="1">Uncharacterized protein</fullName>
    </submittedName>
</protein>
<proteinExistence type="predicted"/>
<sequence>MAYTDAPAVRLDRYAGIDMPGTSLQIMEQQENIFLSRAVVVW</sequence>
<evidence type="ECO:0000313" key="2">
    <source>
        <dbReference type="Proteomes" id="UP000011991"/>
    </source>
</evidence>
<reference evidence="1 2" key="1">
    <citation type="journal article" date="2013" name="Mar. Genomics">
        <title>Expression of sulfatases in Rhodopirellula baltica and the diversity of sulfatases in the genus Rhodopirellula.</title>
        <authorList>
            <person name="Wegner C.E."/>
            <person name="Richter-Heitmann T."/>
            <person name="Klindworth A."/>
            <person name="Klockow C."/>
            <person name="Richter M."/>
            <person name="Achstetter T."/>
            <person name="Glockner F.O."/>
            <person name="Harder J."/>
        </authorList>
    </citation>
    <scope>NUCLEOTIDE SEQUENCE [LARGE SCALE GENOMIC DNA]</scope>
    <source>
        <strain evidence="1 2">SM1</strain>
    </source>
</reference>
<keyword evidence="2" id="KW-1185">Reference proteome</keyword>
<dbReference type="AlphaFoldDB" id="M5RCY9"/>
<gene>
    <name evidence="1" type="ORF">RMSM_05827</name>
</gene>
<dbReference type="RefSeq" id="WP_008704292.1">
    <property type="nucleotide sequence ID" value="NZ_ANOG01000833.1"/>
</dbReference>
<organism evidence="1 2">
    <name type="scientific">Rhodopirellula maiorica SM1</name>
    <dbReference type="NCBI Taxonomy" id="1265738"/>
    <lineage>
        <taxon>Bacteria</taxon>
        <taxon>Pseudomonadati</taxon>
        <taxon>Planctomycetota</taxon>
        <taxon>Planctomycetia</taxon>
        <taxon>Pirellulales</taxon>
        <taxon>Pirellulaceae</taxon>
        <taxon>Novipirellula</taxon>
    </lineage>
</organism>
<comment type="caution">
    <text evidence="1">The sequence shown here is derived from an EMBL/GenBank/DDBJ whole genome shotgun (WGS) entry which is preliminary data.</text>
</comment>
<dbReference type="Proteomes" id="UP000011991">
    <property type="component" value="Unassembled WGS sequence"/>
</dbReference>
<accession>M5RCY9</accession>
<dbReference type="EMBL" id="ANOG01000833">
    <property type="protein sequence ID" value="EMI17255.1"/>
    <property type="molecule type" value="Genomic_DNA"/>
</dbReference>
<dbReference type="PATRIC" id="fig|1265738.3.peg.5822"/>